<evidence type="ECO:0000256" key="2">
    <source>
        <dbReference type="ARBA" id="ARBA00012282"/>
    </source>
</evidence>
<dbReference type="GO" id="GO:0005886">
    <property type="term" value="C:plasma membrane"/>
    <property type="evidence" value="ECO:0007669"/>
    <property type="project" value="UniProtKB-SubCell"/>
</dbReference>
<dbReference type="RefSeq" id="WP_035341161.1">
    <property type="nucleotide sequence ID" value="NZ_LT615367.1"/>
</dbReference>
<evidence type="ECO:0000256" key="6">
    <source>
        <dbReference type="ARBA" id="ARBA00022801"/>
    </source>
</evidence>
<evidence type="ECO:0000256" key="7">
    <source>
        <dbReference type="ARBA" id="ARBA00022989"/>
    </source>
</evidence>
<sequence length="508" mass="57839">MNKLIAFLTFLAMMVLGSWAIYYQNYRSDQQLAYAEAERAVSSIEAVIDEAREAVLRTRPLLTQPCTPDVIRILNMTAATEPHLRTVSLIRNDIVYCSSLYGVDNRPAALERFFMGQLVLLPGNAVTPNKSLVMYLETTLNGSVGIGIHAAHLTNVLSLLSKRRELYFKVGNTWVSKENKVQPFSTSELPDFITISSQRYHFAIMFPMATSYNLRVFWEQEKMTLLVAFLIAFGSGVLAYKYSRRFNTPYDGIRRAIEQQDVIPYYQPVICTKTQEMYGVEVLARWFHPKSGFIAPDVFIPLCEQSGLIIPLTRSLMSQVLRDLLSHVDSLPDELHIALNISALHCQSDEFIRDCQNFVSAFGSKKVNLMIEITEREKIDLTSDVLGFFSKLSAAGMSIALDDFGTGYSNFDYLRKLRVNFLKIDQSFVSMIDENDPQSSTLVNCVIDLAQQMNLMTIAEGVETPYQAEFLSKKHINYMQGYYFSRPLPFDELMQTWLNRDTSCPRQP</sequence>
<feature type="domain" description="EAL" evidence="11">
    <location>
        <begin position="246"/>
        <end position="501"/>
    </location>
</feature>
<keyword evidence="8 10" id="KW-0472">Membrane</keyword>
<keyword evidence="3" id="KW-1003">Cell membrane</keyword>
<evidence type="ECO:0000259" key="11">
    <source>
        <dbReference type="PROSITE" id="PS50883"/>
    </source>
</evidence>
<dbReference type="Pfam" id="PF12792">
    <property type="entry name" value="CSS-motif"/>
    <property type="match status" value="1"/>
</dbReference>
<proteinExistence type="predicted"/>
<reference evidence="12 13" key="1">
    <citation type="submission" date="2016-09" db="EMBL/GenBank/DDBJ databases">
        <authorList>
            <person name="Reverchon S."/>
            <person name="Nasser W."/>
            <person name="Leonard S."/>
            <person name="Brochier C."/>
            <person name="Duprey A."/>
        </authorList>
    </citation>
    <scope>NUCLEOTIDE SEQUENCE [LARGE SCALE GENOMIC DNA]</scope>
    <source>
        <strain evidence="12 13">174/2</strain>
    </source>
</reference>
<dbReference type="PANTHER" id="PTHR33121:SF80">
    <property type="entry name" value="CYCLIC DI-GMP PHOSPHODIESTERASE PDEL"/>
    <property type="match status" value="1"/>
</dbReference>
<dbReference type="Gene3D" id="3.20.20.450">
    <property type="entry name" value="EAL domain"/>
    <property type="match status" value="1"/>
</dbReference>
<keyword evidence="5 10" id="KW-0812">Transmembrane</keyword>
<feature type="transmembrane region" description="Helical" evidence="10">
    <location>
        <begin position="223"/>
        <end position="240"/>
    </location>
</feature>
<dbReference type="EC" id="3.1.4.52" evidence="2"/>
<comment type="catalytic activity">
    <reaction evidence="9">
        <text>3',3'-c-di-GMP + H2O = 5'-phosphoguanylyl(3'-&gt;5')guanosine + H(+)</text>
        <dbReference type="Rhea" id="RHEA:24902"/>
        <dbReference type="ChEBI" id="CHEBI:15377"/>
        <dbReference type="ChEBI" id="CHEBI:15378"/>
        <dbReference type="ChEBI" id="CHEBI:58754"/>
        <dbReference type="ChEBI" id="CHEBI:58805"/>
        <dbReference type="EC" id="3.1.4.52"/>
    </reaction>
</comment>
<dbReference type="InterPro" id="IPR024744">
    <property type="entry name" value="CSS-motif_dom"/>
</dbReference>
<evidence type="ECO:0000256" key="8">
    <source>
        <dbReference type="ARBA" id="ARBA00023136"/>
    </source>
</evidence>
<dbReference type="EMBL" id="LT615367">
    <property type="protein sequence ID" value="SLM63666.1"/>
    <property type="molecule type" value="Genomic_DNA"/>
</dbReference>
<gene>
    <name evidence="12" type="primary">ycgG</name>
    <name evidence="12" type="ORF">DAQ1742_02814</name>
</gene>
<dbReference type="GO" id="GO:0071111">
    <property type="term" value="F:cyclic-guanylate-specific phosphodiesterase activity"/>
    <property type="evidence" value="ECO:0007669"/>
    <property type="project" value="UniProtKB-EC"/>
</dbReference>
<evidence type="ECO:0000313" key="13">
    <source>
        <dbReference type="Proteomes" id="UP000294820"/>
    </source>
</evidence>
<keyword evidence="7 10" id="KW-1133">Transmembrane helix</keyword>
<dbReference type="PROSITE" id="PS50883">
    <property type="entry name" value="EAL"/>
    <property type="match status" value="1"/>
</dbReference>
<evidence type="ECO:0000313" key="12">
    <source>
        <dbReference type="EMBL" id="SLM63666.1"/>
    </source>
</evidence>
<comment type="subcellular location">
    <subcellularLocation>
        <location evidence="1">Cell membrane</location>
        <topology evidence="1">Multi-pass membrane protein</topology>
    </subcellularLocation>
</comment>
<keyword evidence="6" id="KW-0378">Hydrolase</keyword>
<keyword evidence="4" id="KW-0973">c-di-GMP</keyword>
<dbReference type="InterPro" id="IPR001633">
    <property type="entry name" value="EAL_dom"/>
</dbReference>
<dbReference type="CDD" id="cd01948">
    <property type="entry name" value="EAL"/>
    <property type="match status" value="1"/>
</dbReference>
<evidence type="ECO:0000256" key="5">
    <source>
        <dbReference type="ARBA" id="ARBA00022692"/>
    </source>
</evidence>
<dbReference type="Proteomes" id="UP000294820">
    <property type="component" value="Chromosome 1"/>
</dbReference>
<dbReference type="PANTHER" id="PTHR33121">
    <property type="entry name" value="CYCLIC DI-GMP PHOSPHODIESTERASE PDEF"/>
    <property type="match status" value="1"/>
</dbReference>
<dbReference type="InterPro" id="IPR035919">
    <property type="entry name" value="EAL_sf"/>
</dbReference>
<name>A0A375ACL7_9GAMM</name>
<keyword evidence="13" id="KW-1185">Reference proteome</keyword>
<dbReference type="AlphaFoldDB" id="A0A375ACL7"/>
<protein>
    <recommendedName>
        <fullName evidence="2">cyclic-guanylate-specific phosphodiesterase</fullName>
        <ecNumber evidence="2">3.1.4.52</ecNumber>
    </recommendedName>
</protein>
<evidence type="ECO:0000256" key="4">
    <source>
        <dbReference type="ARBA" id="ARBA00022636"/>
    </source>
</evidence>
<dbReference type="KEGG" id="daq:DAQ1742_02814"/>
<organism evidence="12 13">
    <name type="scientific">Dickeya aquatica</name>
    <dbReference type="NCBI Taxonomy" id="1401087"/>
    <lineage>
        <taxon>Bacteria</taxon>
        <taxon>Pseudomonadati</taxon>
        <taxon>Pseudomonadota</taxon>
        <taxon>Gammaproteobacteria</taxon>
        <taxon>Enterobacterales</taxon>
        <taxon>Pectobacteriaceae</taxon>
        <taxon>Dickeya</taxon>
    </lineage>
</organism>
<dbReference type="InterPro" id="IPR050706">
    <property type="entry name" value="Cyclic-di-GMP_PDE-like"/>
</dbReference>
<evidence type="ECO:0000256" key="1">
    <source>
        <dbReference type="ARBA" id="ARBA00004651"/>
    </source>
</evidence>
<evidence type="ECO:0000256" key="9">
    <source>
        <dbReference type="ARBA" id="ARBA00034290"/>
    </source>
</evidence>
<dbReference type="Pfam" id="PF00563">
    <property type="entry name" value="EAL"/>
    <property type="match status" value="1"/>
</dbReference>
<evidence type="ECO:0000256" key="3">
    <source>
        <dbReference type="ARBA" id="ARBA00022475"/>
    </source>
</evidence>
<dbReference type="SUPFAM" id="SSF141868">
    <property type="entry name" value="EAL domain-like"/>
    <property type="match status" value="1"/>
</dbReference>
<evidence type="ECO:0000256" key="10">
    <source>
        <dbReference type="SAM" id="Phobius"/>
    </source>
</evidence>
<dbReference type="SMART" id="SM00052">
    <property type="entry name" value="EAL"/>
    <property type="match status" value="1"/>
</dbReference>
<accession>A0A375ACL7</accession>